<dbReference type="InterPro" id="IPR006262">
    <property type="entry name" value="Cyt_deam_tetra"/>
</dbReference>
<reference evidence="17" key="1">
    <citation type="submission" date="2022-10" db="EMBL/GenBank/DDBJ databases">
        <title>The WGS of Solirubrobacter ginsenosidimutans DSM 21036.</title>
        <authorList>
            <person name="Jiang Z."/>
        </authorList>
    </citation>
    <scope>NUCLEOTIDE SEQUENCE</scope>
    <source>
        <strain evidence="17">DSM 21036</strain>
    </source>
</reference>
<dbReference type="InterPro" id="IPR050202">
    <property type="entry name" value="Cyt/Deoxycyt_deaminase"/>
</dbReference>
<dbReference type="SUPFAM" id="SSF53927">
    <property type="entry name" value="Cytidine deaminase-like"/>
    <property type="match status" value="1"/>
</dbReference>
<dbReference type="CDD" id="cd07890">
    <property type="entry name" value="CYTH-like_AC_IV-like"/>
    <property type="match status" value="1"/>
</dbReference>
<dbReference type="NCBIfam" id="NF004064">
    <property type="entry name" value="PRK05578.1"/>
    <property type="match status" value="1"/>
</dbReference>
<dbReference type="SMART" id="SM01118">
    <property type="entry name" value="CYTH"/>
    <property type="match status" value="1"/>
</dbReference>
<dbReference type="InterPro" id="IPR008173">
    <property type="entry name" value="Adenylyl_cyclase_CyaB"/>
</dbReference>
<evidence type="ECO:0000313" key="17">
    <source>
        <dbReference type="EMBL" id="MDA0163810.1"/>
    </source>
</evidence>
<dbReference type="InterPro" id="IPR033469">
    <property type="entry name" value="CYTH-like_dom_sf"/>
</dbReference>
<dbReference type="GO" id="GO:0004126">
    <property type="term" value="F:cytidine deaminase activity"/>
    <property type="evidence" value="ECO:0007669"/>
    <property type="project" value="UniProtKB-EC"/>
</dbReference>
<dbReference type="GO" id="GO:0072527">
    <property type="term" value="P:pyrimidine-containing compound metabolic process"/>
    <property type="evidence" value="ECO:0007669"/>
    <property type="project" value="UniProtKB-ARBA"/>
</dbReference>
<evidence type="ECO:0000259" key="16">
    <source>
        <dbReference type="PROSITE" id="PS51747"/>
    </source>
</evidence>
<evidence type="ECO:0000256" key="1">
    <source>
        <dbReference type="ARBA" id="ARBA00001947"/>
    </source>
</evidence>
<evidence type="ECO:0000256" key="3">
    <source>
        <dbReference type="ARBA" id="ARBA00006576"/>
    </source>
</evidence>
<comment type="catalytic activity">
    <reaction evidence="11">
        <text>cytidine + H2O + H(+) = uridine + NH4(+)</text>
        <dbReference type="Rhea" id="RHEA:16069"/>
        <dbReference type="ChEBI" id="CHEBI:15377"/>
        <dbReference type="ChEBI" id="CHEBI:15378"/>
        <dbReference type="ChEBI" id="CHEBI:16704"/>
        <dbReference type="ChEBI" id="CHEBI:17562"/>
        <dbReference type="ChEBI" id="CHEBI:28938"/>
        <dbReference type="EC" id="3.5.4.5"/>
    </reaction>
</comment>
<dbReference type="Proteomes" id="UP001149140">
    <property type="component" value="Unassembled WGS sequence"/>
</dbReference>
<dbReference type="FunFam" id="3.40.140.10:FF:000008">
    <property type="entry name" value="Cytidine deaminase"/>
    <property type="match status" value="1"/>
</dbReference>
<feature type="binding site" evidence="15">
    <location>
        <position position="256"/>
    </location>
    <ligand>
        <name>Zn(2+)</name>
        <dbReference type="ChEBI" id="CHEBI:29105"/>
        <note>catalytic</note>
    </ligand>
</feature>
<name>A0A9X3MW94_9ACTN</name>
<accession>A0A9X3MW94</accession>
<dbReference type="PROSITE" id="PS51747">
    <property type="entry name" value="CYT_DCMP_DEAMINASES_2"/>
    <property type="match status" value="1"/>
</dbReference>
<evidence type="ECO:0000313" key="18">
    <source>
        <dbReference type="Proteomes" id="UP001149140"/>
    </source>
</evidence>
<comment type="function">
    <text evidence="12">Recycles cytidine and 2-deoxycytidine for uridine and 2-deoxyuridine synthesis, respectively. Catalyzes the hydrolytic deamination of cytidine and 2-deoxycytidine to form, respectively, uridine and 2-deoxyuridine.</text>
</comment>
<dbReference type="GO" id="GO:0055086">
    <property type="term" value="P:nucleobase-containing small molecule metabolic process"/>
    <property type="evidence" value="ECO:0007669"/>
    <property type="project" value="UniProtKB-ARBA"/>
</dbReference>
<comment type="function">
    <text evidence="2">This enzyme scavenges exogenous and endogenous cytidine and 2'-deoxycytidine for UMP synthesis.</text>
</comment>
<dbReference type="RefSeq" id="WP_270043059.1">
    <property type="nucleotide sequence ID" value="NZ_JAPDOD010000028.1"/>
</dbReference>
<proteinExistence type="inferred from homology"/>
<protein>
    <recommendedName>
        <fullName evidence="5">Cytidine deaminase</fullName>
        <ecNumber evidence="4">3.5.4.5</ecNumber>
    </recommendedName>
    <alternativeName>
        <fullName evidence="9">Cytidine aminohydrolase</fullName>
    </alternativeName>
</protein>
<dbReference type="Pfam" id="PF00383">
    <property type="entry name" value="dCMP_cyt_deam_1"/>
    <property type="match status" value="1"/>
</dbReference>
<comment type="catalytic activity">
    <reaction evidence="10">
        <text>2'-deoxycytidine + H2O + H(+) = 2'-deoxyuridine + NH4(+)</text>
        <dbReference type="Rhea" id="RHEA:13433"/>
        <dbReference type="ChEBI" id="CHEBI:15377"/>
        <dbReference type="ChEBI" id="CHEBI:15378"/>
        <dbReference type="ChEBI" id="CHEBI:15698"/>
        <dbReference type="ChEBI" id="CHEBI:16450"/>
        <dbReference type="ChEBI" id="CHEBI:28938"/>
        <dbReference type="EC" id="3.5.4.5"/>
    </reaction>
</comment>
<dbReference type="AlphaFoldDB" id="A0A9X3MW94"/>
<dbReference type="Gene3D" id="2.40.320.10">
    <property type="entry name" value="Hypothetical Protein Pfu-838710-001"/>
    <property type="match status" value="1"/>
</dbReference>
<evidence type="ECO:0000256" key="11">
    <source>
        <dbReference type="ARBA" id="ARBA00049558"/>
    </source>
</evidence>
<comment type="caution">
    <text evidence="17">The sequence shown here is derived from an EMBL/GenBank/DDBJ whole genome shotgun (WGS) entry which is preliminary data.</text>
</comment>
<evidence type="ECO:0000256" key="8">
    <source>
        <dbReference type="ARBA" id="ARBA00022833"/>
    </source>
</evidence>
<dbReference type="Pfam" id="PF01928">
    <property type="entry name" value="CYTH"/>
    <property type="match status" value="1"/>
</dbReference>
<dbReference type="InterPro" id="IPR016193">
    <property type="entry name" value="Cytidine_deaminase-like"/>
</dbReference>
<dbReference type="EC" id="3.5.4.5" evidence="4"/>
<evidence type="ECO:0000256" key="10">
    <source>
        <dbReference type="ARBA" id="ARBA00049252"/>
    </source>
</evidence>
<gene>
    <name evidence="17" type="primary">cdd</name>
    <name evidence="17" type="ORF">OM076_26300</name>
</gene>
<comment type="similarity">
    <text evidence="3">Belongs to the cytidine and deoxycytidylate deaminase family.</text>
</comment>
<feature type="binding site" evidence="14">
    <location>
        <begin position="212"/>
        <end position="218"/>
    </location>
    <ligand>
        <name>substrate</name>
    </ligand>
</feature>
<dbReference type="GO" id="GO:0005829">
    <property type="term" value="C:cytosol"/>
    <property type="evidence" value="ECO:0007669"/>
    <property type="project" value="TreeGrafter"/>
</dbReference>
<dbReference type="CDD" id="cd01283">
    <property type="entry name" value="cytidine_deaminase"/>
    <property type="match status" value="1"/>
</dbReference>
<evidence type="ECO:0000256" key="4">
    <source>
        <dbReference type="ARBA" id="ARBA00012783"/>
    </source>
</evidence>
<evidence type="ECO:0000256" key="14">
    <source>
        <dbReference type="PIRSR" id="PIRSR606262-2"/>
    </source>
</evidence>
<keyword evidence="18" id="KW-1185">Reference proteome</keyword>
<evidence type="ECO:0000256" key="13">
    <source>
        <dbReference type="PIRSR" id="PIRSR606262-1"/>
    </source>
</evidence>
<feature type="active site" description="Proton donor" evidence="13">
    <location>
        <position position="225"/>
    </location>
</feature>
<dbReference type="Gene3D" id="3.40.140.10">
    <property type="entry name" value="Cytidine Deaminase, domain 2"/>
    <property type="match status" value="1"/>
</dbReference>
<evidence type="ECO:0000256" key="5">
    <source>
        <dbReference type="ARBA" id="ARBA00018266"/>
    </source>
</evidence>
<dbReference type="SUPFAM" id="SSF55154">
    <property type="entry name" value="CYTH-like phosphatases"/>
    <property type="match status" value="1"/>
</dbReference>
<keyword evidence="8 15" id="KW-0862">Zinc</keyword>
<feature type="binding site" evidence="15">
    <location>
        <position position="223"/>
    </location>
    <ligand>
        <name>Zn(2+)</name>
        <dbReference type="ChEBI" id="CHEBI:29105"/>
        <note>catalytic</note>
    </ligand>
</feature>
<sequence>MAAPRRNIELKASDPDPERSLAVVLGLGARDRGLLRQRDTYFRVTTGRLKLREEDPGGAVLIQYDRVDADEARESRYRLIPIEDPGALKAALEASLGTLAVVEKERHLLLWQNVRIHLDKVKDLGNFLELEGVATADSDLADELERVTRLTEALAIQPERILRNSYSDQVVGSSALVDAARQVMERAHAPYSRYRVGAALRAEDGSIHVGANVENAAYPQGQCAEASAIGALIAAGCKQITEVAVISDGEDFCVPCGGCRQRLREFIVPGAEIHVCANNGARQTTTLDALLPRSFGPEFLPG</sequence>
<keyword evidence="7 17" id="KW-0378">Hydrolase</keyword>
<dbReference type="InterPro" id="IPR002125">
    <property type="entry name" value="CMP_dCMP_dom"/>
</dbReference>
<evidence type="ECO:0000256" key="15">
    <source>
        <dbReference type="PIRSR" id="PIRSR606262-3"/>
    </source>
</evidence>
<evidence type="ECO:0000256" key="9">
    <source>
        <dbReference type="ARBA" id="ARBA00032005"/>
    </source>
</evidence>
<feature type="binding site" evidence="15">
    <location>
        <position position="259"/>
    </location>
    <ligand>
        <name>Zn(2+)</name>
        <dbReference type="ChEBI" id="CHEBI:29105"/>
        <note>catalytic</note>
    </ligand>
</feature>
<evidence type="ECO:0000256" key="2">
    <source>
        <dbReference type="ARBA" id="ARBA00003949"/>
    </source>
</evidence>
<dbReference type="EMBL" id="JAPDOD010000028">
    <property type="protein sequence ID" value="MDA0163810.1"/>
    <property type="molecule type" value="Genomic_DNA"/>
</dbReference>
<evidence type="ECO:0000256" key="12">
    <source>
        <dbReference type="ARBA" id="ARBA00056327"/>
    </source>
</evidence>
<dbReference type="PANTHER" id="PTHR11644:SF2">
    <property type="entry name" value="CYTIDINE DEAMINASE"/>
    <property type="match status" value="1"/>
</dbReference>
<feature type="domain" description="CMP/dCMP-type deaminase" evidence="16">
    <location>
        <begin position="171"/>
        <end position="298"/>
    </location>
</feature>
<dbReference type="PANTHER" id="PTHR11644">
    <property type="entry name" value="CYTIDINE DEAMINASE"/>
    <property type="match status" value="1"/>
</dbReference>
<dbReference type="NCBIfam" id="TIGR01354">
    <property type="entry name" value="cyt_deam_tetra"/>
    <property type="match status" value="1"/>
</dbReference>
<dbReference type="GO" id="GO:0008270">
    <property type="term" value="F:zinc ion binding"/>
    <property type="evidence" value="ECO:0007669"/>
    <property type="project" value="InterPro"/>
</dbReference>
<dbReference type="InterPro" id="IPR023577">
    <property type="entry name" value="CYTH_domain"/>
</dbReference>
<keyword evidence="6 15" id="KW-0479">Metal-binding</keyword>
<organism evidence="17 18">
    <name type="scientific">Solirubrobacter ginsenosidimutans</name>
    <dbReference type="NCBI Taxonomy" id="490573"/>
    <lineage>
        <taxon>Bacteria</taxon>
        <taxon>Bacillati</taxon>
        <taxon>Actinomycetota</taxon>
        <taxon>Thermoleophilia</taxon>
        <taxon>Solirubrobacterales</taxon>
        <taxon>Solirubrobacteraceae</taxon>
        <taxon>Solirubrobacter</taxon>
    </lineage>
</organism>
<evidence type="ECO:0000256" key="7">
    <source>
        <dbReference type="ARBA" id="ARBA00022801"/>
    </source>
</evidence>
<comment type="cofactor">
    <cofactor evidence="1 15">
        <name>Zn(2+)</name>
        <dbReference type="ChEBI" id="CHEBI:29105"/>
    </cofactor>
</comment>
<evidence type="ECO:0000256" key="6">
    <source>
        <dbReference type="ARBA" id="ARBA00022723"/>
    </source>
</evidence>